<keyword evidence="11" id="KW-1185">Reference proteome</keyword>
<feature type="transmembrane region" description="Helical" evidence="9">
    <location>
        <begin position="234"/>
        <end position="256"/>
    </location>
</feature>
<accession>A0ABM1JMD3</accession>
<dbReference type="InterPro" id="IPR017452">
    <property type="entry name" value="GPCR_Rhodpsn_7TM"/>
</dbReference>
<protein>
    <recommendedName>
        <fullName evidence="9">Olfactory receptor</fullName>
    </recommendedName>
</protein>
<keyword evidence="9" id="KW-1003">Cell membrane</keyword>
<keyword evidence="5 9" id="KW-0472">Membrane</keyword>
<keyword evidence="6 8" id="KW-0675">Receptor</keyword>
<keyword evidence="9" id="KW-0552">Olfaction</keyword>
<keyword evidence="7 8" id="KW-0807">Transducer</keyword>
<evidence type="ECO:0000256" key="1">
    <source>
        <dbReference type="ARBA" id="ARBA00004141"/>
    </source>
</evidence>
<evidence type="ECO:0000256" key="8">
    <source>
        <dbReference type="RuleBase" id="RU000688"/>
    </source>
</evidence>
<evidence type="ECO:0000259" key="10">
    <source>
        <dbReference type="PROSITE" id="PS50262"/>
    </source>
</evidence>
<evidence type="ECO:0000256" key="9">
    <source>
        <dbReference type="RuleBase" id="RU363047"/>
    </source>
</evidence>
<evidence type="ECO:0000256" key="4">
    <source>
        <dbReference type="ARBA" id="ARBA00023040"/>
    </source>
</evidence>
<feature type="transmembrane region" description="Helical" evidence="9">
    <location>
        <begin position="100"/>
        <end position="121"/>
    </location>
</feature>
<proteinExistence type="inferred from homology"/>
<gene>
    <name evidence="12" type="primary">LOC107106919</name>
</gene>
<feature type="domain" description="G-protein coupled receptors family 1 profile" evidence="10">
    <location>
        <begin position="38"/>
        <end position="285"/>
    </location>
</feature>
<keyword evidence="4 8" id="KW-0297">G-protein coupled receptor</keyword>
<evidence type="ECO:0000256" key="6">
    <source>
        <dbReference type="ARBA" id="ARBA00023170"/>
    </source>
</evidence>
<evidence type="ECO:0000256" key="2">
    <source>
        <dbReference type="ARBA" id="ARBA00022692"/>
    </source>
</evidence>
<feature type="transmembrane region" description="Helical" evidence="9">
    <location>
        <begin position="142"/>
        <end position="166"/>
    </location>
</feature>
<feature type="transmembrane region" description="Helical" evidence="9">
    <location>
        <begin position="58"/>
        <end position="80"/>
    </location>
</feature>
<dbReference type="PANTHER" id="PTHR48002">
    <property type="entry name" value="OLFACTORY RECEPTOR"/>
    <property type="match status" value="1"/>
</dbReference>
<dbReference type="RefSeq" id="XP_015262620.1">
    <property type="nucleotide sequence ID" value="XM_015407134.1"/>
</dbReference>
<keyword evidence="3 9" id="KW-1133">Transmembrane helix</keyword>
<dbReference type="InterPro" id="IPR050427">
    <property type="entry name" value="Olfactory_Receptors"/>
</dbReference>
<dbReference type="Pfam" id="PF13853">
    <property type="entry name" value="7tm_4"/>
    <property type="match status" value="1"/>
</dbReference>
<dbReference type="InterPro" id="IPR000276">
    <property type="entry name" value="GPCR_Rhodpsn"/>
</dbReference>
<evidence type="ECO:0000313" key="11">
    <source>
        <dbReference type="Proteomes" id="UP000694871"/>
    </source>
</evidence>
<dbReference type="SUPFAM" id="SSF81321">
    <property type="entry name" value="Family A G protein-coupled receptor-like"/>
    <property type="match status" value="1"/>
</dbReference>
<organism evidence="11 12">
    <name type="scientific">Gekko japonicus</name>
    <name type="common">Schlegel's Japanese gecko</name>
    <dbReference type="NCBI Taxonomy" id="146911"/>
    <lineage>
        <taxon>Eukaryota</taxon>
        <taxon>Metazoa</taxon>
        <taxon>Chordata</taxon>
        <taxon>Craniata</taxon>
        <taxon>Vertebrata</taxon>
        <taxon>Euteleostomi</taxon>
        <taxon>Lepidosauria</taxon>
        <taxon>Squamata</taxon>
        <taxon>Bifurcata</taxon>
        <taxon>Gekkota</taxon>
        <taxon>Gekkonidae</taxon>
        <taxon>Gekkoninae</taxon>
        <taxon>Gekko</taxon>
    </lineage>
</organism>
<comment type="similarity">
    <text evidence="8">Belongs to the G-protein coupled receptor 1 family.</text>
</comment>
<evidence type="ECO:0000313" key="12">
    <source>
        <dbReference type="RefSeq" id="XP_015262620.1"/>
    </source>
</evidence>
<name>A0ABM1JMD3_GEKJA</name>
<dbReference type="PRINTS" id="PR00237">
    <property type="entry name" value="GPCRRHODOPSN"/>
</dbReference>
<dbReference type="PRINTS" id="PR00245">
    <property type="entry name" value="OLFACTORYR"/>
</dbReference>
<dbReference type="PROSITE" id="PS00237">
    <property type="entry name" value="G_PROTEIN_RECEP_F1_1"/>
    <property type="match status" value="1"/>
</dbReference>
<feature type="transmembrane region" description="Helical" evidence="9">
    <location>
        <begin position="268"/>
        <end position="287"/>
    </location>
</feature>
<evidence type="ECO:0000256" key="5">
    <source>
        <dbReference type="ARBA" id="ARBA00023136"/>
    </source>
</evidence>
<evidence type="ECO:0000256" key="7">
    <source>
        <dbReference type="ARBA" id="ARBA00023224"/>
    </source>
</evidence>
<feature type="transmembrane region" description="Helical" evidence="9">
    <location>
        <begin position="22"/>
        <end position="46"/>
    </location>
</feature>
<dbReference type="GeneID" id="107106919"/>
<reference evidence="12" key="1">
    <citation type="submission" date="2025-08" db="UniProtKB">
        <authorList>
            <consortium name="RefSeq"/>
        </authorList>
    </citation>
    <scope>IDENTIFICATION</scope>
</reference>
<evidence type="ECO:0000256" key="3">
    <source>
        <dbReference type="ARBA" id="ARBA00022989"/>
    </source>
</evidence>
<keyword evidence="9" id="KW-0716">Sensory transduction</keyword>
<dbReference type="PROSITE" id="PS50262">
    <property type="entry name" value="G_PROTEIN_RECEP_F1_2"/>
    <property type="match status" value="1"/>
</dbReference>
<dbReference type="Gene3D" id="1.20.1070.10">
    <property type="entry name" value="Rhodopsin 7-helix transmembrane proteins"/>
    <property type="match status" value="1"/>
</dbReference>
<sequence>MNGSTISEFILLGFSCSGLSHLFLSTLVLVCCITILLGNFLIMVTVRSEPRLLHSPMYFFLANLSLLDTSLGSVAAPKLAADLLNCGHTISYGGCMAQLFFLHLFGGAEMLLLTLMAYDRYVAICHPLRYTAIMDRQHCSRLLLLCWAGGLLHSTIQTVAVAQLPFCGPDVLDNFYCDMPQMIALACTDTSTVEVLMVVNSSLLILPCFLALLASYATILVTFCGHFGKAGRKAFSTCSSHLMVVSLFYVPCVFVYLKPSSSSQVDKIASVFYMVATPALNPLIYALRNQEIKEAMGRWKRKQKLFPAGAK</sequence>
<comment type="subcellular location">
    <subcellularLocation>
        <location evidence="9">Cell membrane</location>
        <topology evidence="9">Multi-pass membrane protein</topology>
    </subcellularLocation>
    <subcellularLocation>
        <location evidence="1">Membrane</location>
        <topology evidence="1">Multi-pass membrane protein</topology>
    </subcellularLocation>
</comment>
<feature type="transmembrane region" description="Helical" evidence="9">
    <location>
        <begin position="204"/>
        <end position="227"/>
    </location>
</feature>
<dbReference type="Proteomes" id="UP000694871">
    <property type="component" value="Unplaced"/>
</dbReference>
<keyword evidence="2 8" id="KW-0812">Transmembrane</keyword>
<dbReference type="InterPro" id="IPR000725">
    <property type="entry name" value="Olfact_rcpt"/>
</dbReference>